<comment type="caution">
    <text evidence="5">The sequence shown here is derived from an EMBL/GenBank/DDBJ whole genome shotgun (WGS) entry which is preliminary data.</text>
</comment>
<dbReference type="InterPro" id="IPR029058">
    <property type="entry name" value="AB_hydrolase_fold"/>
</dbReference>
<sequence>MRLLPRAVSMAVMTAAFSLAANAHSITIDSGTLAGSETDGVQRFFGIPYAAAPVGDLRWQAPQPVKPWQGIRQATEFGPVCRQIVNWIKEPQSEDCLTLNVWAPKKPGKYPVMVWIHGGGFFGGSGSQWGKEGGNSVVKKDVILVTLNYRLGVFGFFAHPELSAEAADHASGNQGLRDQIAALKWVQKNIAAFGGDPARVTIAGQSAGGGSVSLLTLSPQAKGLFQRAIVESGAAGDMFALAEAEKRGSEFLRQQKLEHIAEARKIDADTLIHQPWGPTVHLDNSVLPENPRASYIAGRWNHVPMLLGWNADEGFDLAAETLHTNSFSAANHAAVIGSVFGGSAPAIILQAYPGKTDADAQSSTYRFVTDIMGFTHYRWANWQAQTKSEPAYLYFFVHSPAEPKTPCTYGCKAGHGAEIRFAFDQLFLEPRAWTADDRKVADQMLSYWTNFAKTGNPNSETTPTWKAFDGTPETVLRIGSDAEVKARGNFTDFRPYLQMMP</sequence>
<dbReference type="InterPro" id="IPR019819">
    <property type="entry name" value="Carboxylesterase_B_CS"/>
</dbReference>
<feature type="signal peptide" evidence="3">
    <location>
        <begin position="1"/>
        <end position="23"/>
    </location>
</feature>
<feature type="domain" description="Carboxylesterase type B" evidence="4">
    <location>
        <begin position="24"/>
        <end position="485"/>
    </location>
</feature>
<dbReference type="PROSITE" id="PS00941">
    <property type="entry name" value="CARBOXYLESTERASE_B_2"/>
    <property type="match status" value="1"/>
</dbReference>
<gene>
    <name evidence="5" type="ORF">FHS83_001551</name>
</gene>
<evidence type="ECO:0000256" key="3">
    <source>
        <dbReference type="RuleBase" id="RU361235"/>
    </source>
</evidence>
<reference evidence="5 6" key="1">
    <citation type="submission" date="2020-03" db="EMBL/GenBank/DDBJ databases">
        <title>Genomic Encyclopedia of Type Strains, Phase IV (KMG-IV): sequencing the most valuable type-strain genomes for metagenomic binning, comparative biology and taxonomic classification.</title>
        <authorList>
            <person name="Goeker M."/>
        </authorList>
    </citation>
    <scope>NUCLEOTIDE SEQUENCE [LARGE SCALE GENOMIC DNA]</scope>
    <source>
        <strain evidence="5 6">DSM 19867</strain>
    </source>
</reference>
<dbReference type="Pfam" id="PF00135">
    <property type="entry name" value="COesterase"/>
    <property type="match status" value="1"/>
</dbReference>
<dbReference type="InterPro" id="IPR050309">
    <property type="entry name" value="Type-B_Carboxylest/Lipase"/>
</dbReference>
<evidence type="ECO:0000259" key="4">
    <source>
        <dbReference type="Pfam" id="PF00135"/>
    </source>
</evidence>
<dbReference type="Gene3D" id="3.40.50.1820">
    <property type="entry name" value="alpha/beta hydrolase"/>
    <property type="match status" value="1"/>
</dbReference>
<proteinExistence type="inferred from homology"/>
<dbReference type="EC" id="3.1.1.-" evidence="3"/>
<dbReference type="InterPro" id="IPR002018">
    <property type="entry name" value="CarbesteraseB"/>
</dbReference>
<dbReference type="EMBL" id="JAASRM010000001">
    <property type="protein sequence ID" value="NIK88233.1"/>
    <property type="molecule type" value="Genomic_DNA"/>
</dbReference>
<evidence type="ECO:0000256" key="1">
    <source>
        <dbReference type="ARBA" id="ARBA00005964"/>
    </source>
</evidence>
<evidence type="ECO:0000256" key="2">
    <source>
        <dbReference type="ARBA" id="ARBA00022801"/>
    </source>
</evidence>
<dbReference type="AlphaFoldDB" id="A0A846MY70"/>
<keyword evidence="2 3" id="KW-0378">Hydrolase</keyword>
<keyword evidence="3" id="KW-0732">Signal</keyword>
<organism evidence="5 6">
    <name type="scientific">Rhizomicrobium palustre</name>
    <dbReference type="NCBI Taxonomy" id="189966"/>
    <lineage>
        <taxon>Bacteria</taxon>
        <taxon>Pseudomonadati</taxon>
        <taxon>Pseudomonadota</taxon>
        <taxon>Alphaproteobacteria</taxon>
        <taxon>Micropepsales</taxon>
        <taxon>Micropepsaceae</taxon>
        <taxon>Rhizomicrobium</taxon>
    </lineage>
</organism>
<keyword evidence="6" id="KW-1185">Reference proteome</keyword>
<accession>A0A846MY70</accession>
<dbReference type="GO" id="GO:0016787">
    <property type="term" value="F:hydrolase activity"/>
    <property type="evidence" value="ECO:0007669"/>
    <property type="project" value="UniProtKB-KW"/>
</dbReference>
<dbReference type="Proteomes" id="UP000570514">
    <property type="component" value="Unassembled WGS sequence"/>
</dbReference>
<evidence type="ECO:0000313" key="5">
    <source>
        <dbReference type="EMBL" id="NIK88233.1"/>
    </source>
</evidence>
<feature type="chain" id="PRO_5033097332" description="Carboxylic ester hydrolase" evidence="3">
    <location>
        <begin position="24"/>
        <end position="501"/>
    </location>
</feature>
<comment type="similarity">
    <text evidence="1 3">Belongs to the type-B carboxylesterase/lipase family.</text>
</comment>
<protein>
    <recommendedName>
        <fullName evidence="3">Carboxylic ester hydrolase</fullName>
        <ecNumber evidence="3">3.1.1.-</ecNumber>
    </recommendedName>
</protein>
<dbReference type="PANTHER" id="PTHR11559">
    <property type="entry name" value="CARBOXYLESTERASE"/>
    <property type="match status" value="1"/>
</dbReference>
<dbReference type="PROSITE" id="PS00122">
    <property type="entry name" value="CARBOXYLESTERASE_B_1"/>
    <property type="match status" value="1"/>
</dbReference>
<evidence type="ECO:0000313" key="6">
    <source>
        <dbReference type="Proteomes" id="UP000570514"/>
    </source>
</evidence>
<dbReference type="InterPro" id="IPR019826">
    <property type="entry name" value="Carboxylesterase_B_AS"/>
</dbReference>
<dbReference type="SUPFAM" id="SSF53474">
    <property type="entry name" value="alpha/beta-Hydrolases"/>
    <property type="match status" value="1"/>
</dbReference>
<dbReference type="RefSeq" id="WP_167082425.1">
    <property type="nucleotide sequence ID" value="NZ_BAAADC010000001.1"/>
</dbReference>
<name>A0A846MY70_9PROT</name>